<dbReference type="InterPro" id="IPR010982">
    <property type="entry name" value="Lambda_DNA-bd_dom_sf"/>
</dbReference>
<comment type="caution">
    <text evidence="2">The sequence shown here is derived from an EMBL/GenBank/DDBJ whole genome shotgun (WGS) entry which is preliminary data.</text>
</comment>
<dbReference type="PROSITE" id="PS50943">
    <property type="entry name" value="HTH_CROC1"/>
    <property type="match status" value="1"/>
</dbReference>
<dbReference type="InterPro" id="IPR001387">
    <property type="entry name" value="Cro/C1-type_HTH"/>
</dbReference>
<dbReference type="CDD" id="cd00093">
    <property type="entry name" value="HTH_XRE"/>
    <property type="match status" value="1"/>
</dbReference>
<feature type="domain" description="HTH cro/C1-type" evidence="1">
    <location>
        <begin position="15"/>
        <end position="75"/>
    </location>
</feature>
<dbReference type="SUPFAM" id="SSF47413">
    <property type="entry name" value="lambda repressor-like DNA-binding domains"/>
    <property type="match status" value="1"/>
</dbReference>
<dbReference type="Pfam" id="PF13560">
    <property type="entry name" value="HTH_31"/>
    <property type="match status" value="1"/>
</dbReference>
<proteinExistence type="predicted"/>
<dbReference type="RefSeq" id="WP_004625094.1">
    <property type="nucleotide sequence ID" value="NZ_AORV01000026.1"/>
</dbReference>
<dbReference type="eggNOG" id="COG1396">
    <property type="taxonomic scope" value="Bacteria"/>
</dbReference>
<keyword evidence="3" id="KW-1185">Reference proteome</keyword>
<evidence type="ECO:0000259" key="1">
    <source>
        <dbReference type="PROSITE" id="PS50943"/>
    </source>
</evidence>
<protein>
    <submittedName>
        <fullName evidence="2">Helix-turn-helix protein</fullName>
    </submittedName>
</protein>
<gene>
    <name evidence="2" type="ORF">CTER_1504</name>
</gene>
<dbReference type="EMBL" id="AORV01000026">
    <property type="protein sequence ID" value="EMS72815.1"/>
    <property type="molecule type" value="Genomic_DNA"/>
</dbReference>
<accession>S0FKU8</accession>
<organism evidence="2 3">
    <name type="scientific">Ruminiclostridium cellobioparum subsp. termitidis CT1112</name>
    <dbReference type="NCBI Taxonomy" id="1195236"/>
    <lineage>
        <taxon>Bacteria</taxon>
        <taxon>Bacillati</taxon>
        <taxon>Bacillota</taxon>
        <taxon>Clostridia</taxon>
        <taxon>Eubacteriales</taxon>
        <taxon>Oscillospiraceae</taxon>
        <taxon>Ruminiclostridium</taxon>
    </lineage>
</organism>
<dbReference type="Gene3D" id="1.10.260.40">
    <property type="entry name" value="lambda repressor-like DNA-binding domains"/>
    <property type="match status" value="1"/>
</dbReference>
<evidence type="ECO:0000313" key="3">
    <source>
        <dbReference type="Proteomes" id="UP000014155"/>
    </source>
</evidence>
<evidence type="ECO:0000313" key="2">
    <source>
        <dbReference type="EMBL" id="EMS72815.1"/>
    </source>
</evidence>
<dbReference type="STRING" id="1195236.CTER_1504"/>
<sequence>MSNGLKQDISIGHNLKALRKKANLSQREASAQLEILGIPMTEDILAKIEQGRYSVRISVLLALKQIYGINSFDVFFDGLHL</sequence>
<dbReference type="AlphaFoldDB" id="S0FKU8"/>
<reference evidence="2 3" key="1">
    <citation type="journal article" date="2013" name="Genome Announc.">
        <title>Draft Genome Sequence of the Cellulolytic, Mesophilic, Anaerobic Bacterium Clostridium termitidis Strain CT1112 (DSM 5398).</title>
        <authorList>
            <person name="Lal S."/>
            <person name="Ramachandran U."/>
            <person name="Zhang X."/>
            <person name="Munir R."/>
            <person name="Sparling R."/>
            <person name="Levin D.B."/>
        </authorList>
    </citation>
    <scope>NUCLEOTIDE SEQUENCE [LARGE SCALE GENOMIC DNA]</scope>
    <source>
        <strain evidence="2 3">CT1112</strain>
    </source>
</reference>
<name>S0FKU8_RUMCE</name>
<dbReference type="GO" id="GO:0003677">
    <property type="term" value="F:DNA binding"/>
    <property type="evidence" value="ECO:0007669"/>
    <property type="project" value="InterPro"/>
</dbReference>
<dbReference type="Proteomes" id="UP000014155">
    <property type="component" value="Unassembled WGS sequence"/>
</dbReference>